<dbReference type="InterPro" id="IPR035897">
    <property type="entry name" value="Toll_tir_struct_dom_sf"/>
</dbReference>
<feature type="domain" description="TIR" evidence="2">
    <location>
        <begin position="12"/>
        <end position="135"/>
    </location>
</feature>
<feature type="compositionally biased region" description="Acidic residues" evidence="1">
    <location>
        <begin position="435"/>
        <end position="448"/>
    </location>
</feature>
<evidence type="ECO:0000313" key="3">
    <source>
        <dbReference type="EMBL" id="GLR84361.1"/>
    </source>
</evidence>
<evidence type="ECO:0000259" key="2">
    <source>
        <dbReference type="Pfam" id="PF13676"/>
    </source>
</evidence>
<dbReference type="Proteomes" id="UP001156905">
    <property type="component" value="Unassembled WGS sequence"/>
</dbReference>
<dbReference type="InterPro" id="IPR000157">
    <property type="entry name" value="TIR_dom"/>
</dbReference>
<dbReference type="EMBL" id="BSOW01000003">
    <property type="protein sequence ID" value="GLR84361.1"/>
    <property type="molecule type" value="Genomic_DNA"/>
</dbReference>
<proteinExistence type="predicted"/>
<keyword evidence="4" id="KW-1185">Reference proteome</keyword>
<protein>
    <recommendedName>
        <fullName evidence="2">TIR domain-containing protein</fullName>
    </recommendedName>
</protein>
<gene>
    <name evidence="3" type="ORF">GCM10007857_10710</name>
</gene>
<evidence type="ECO:0000313" key="4">
    <source>
        <dbReference type="Proteomes" id="UP001156905"/>
    </source>
</evidence>
<sequence>MAENPVPQRNVVFISKATPGDDEFALWLAPRLEAAGYAVYADIIRLDPGTRWRQELTTTLQSKAIKMLLCGRDSTLTRNGVQEEIGIAEDLARELKDPKFIIPLRLEPYKKIFGIGELQYVDFSKSWASGLNQLLATLEKQGIPCDTSTVRISPNWEQYRQRDAVQIKNEPESLTSNWLRVVEVPDQIRYFSPKGAIDHSQFAKACAKFDYHAHVHERGFFSFASLDDVTKKLADVGTFELVSETDLLSFVKNGIPDRSIRAREASNWVQTIFREAWESWAVKAGLLRFEYSSSSAFHITKDQAAIGQRIPWGVQGEKHSSMLRNIAKKHVWSYGVTATPAFWPYYHYKLKSRVLFSEVNGEEAGPVIKDTAAQHRLRRSVCKGWRNKQWHGRLRAFLELLIGDSPCIKLALGSDAAIKLEAVPIFFTSPVTTDLPDEVDDAAEEADDSTLSGPPPDDEDTE</sequence>
<name>A0ABQ6AT23_9BRAD</name>
<dbReference type="Gene3D" id="3.40.50.10140">
    <property type="entry name" value="Toll/interleukin-1 receptor homology (TIR) domain"/>
    <property type="match status" value="1"/>
</dbReference>
<dbReference type="RefSeq" id="WP_284261969.1">
    <property type="nucleotide sequence ID" value="NZ_BSOW01000003.1"/>
</dbReference>
<comment type="caution">
    <text evidence="3">The sequence shown here is derived from an EMBL/GenBank/DDBJ whole genome shotgun (WGS) entry which is preliminary data.</text>
</comment>
<organism evidence="3 4">
    <name type="scientific">Bradyrhizobium iriomotense</name>
    <dbReference type="NCBI Taxonomy" id="441950"/>
    <lineage>
        <taxon>Bacteria</taxon>
        <taxon>Pseudomonadati</taxon>
        <taxon>Pseudomonadota</taxon>
        <taxon>Alphaproteobacteria</taxon>
        <taxon>Hyphomicrobiales</taxon>
        <taxon>Nitrobacteraceae</taxon>
        <taxon>Bradyrhizobium</taxon>
    </lineage>
</organism>
<accession>A0ABQ6AT23</accession>
<feature type="region of interest" description="Disordered" evidence="1">
    <location>
        <begin position="434"/>
        <end position="462"/>
    </location>
</feature>
<evidence type="ECO:0000256" key="1">
    <source>
        <dbReference type="SAM" id="MobiDB-lite"/>
    </source>
</evidence>
<reference evidence="4" key="1">
    <citation type="journal article" date="2019" name="Int. J. Syst. Evol. Microbiol.">
        <title>The Global Catalogue of Microorganisms (GCM) 10K type strain sequencing project: providing services to taxonomists for standard genome sequencing and annotation.</title>
        <authorList>
            <consortium name="The Broad Institute Genomics Platform"/>
            <consortium name="The Broad Institute Genome Sequencing Center for Infectious Disease"/>
            <person name="Wu L."/>
            <person name="Ma J."/>
        </authorList>
    </citation>
    <scope>NUCLEOTIDE SEQUENCE [LARGE SCALE GENOMIC DNA]</scope>
    <source>
        <strain evidence="4">NBRC 102520</strain>
    </source>
</reference>
<dbReference type="Pfam" id="PF13676">
    <property type="entry name" value="TIR_2"/>
    <property type="match status" value="1"/>
</dbReference>